<reference evidence="4" key="1">
    <citation type="journal article" date="2019" name="Int. J. Syst. Evol. Microbiol.">
        <title>The Global Catalogue of Microorganisms (GCM) 10K type strain sequencing project: providing services to taxonomists for standard genome sequencing and annotation.</title>
        <authorList>
            <consortium name="The Broad Institute Genomics Platform"/>
            <consortium name="The Broad Institute Genome Sequencing Center for Infectious Disease"/>
            <person name="Wu L."/>
            <person name="Ma J."/>
        </authorList>
    </citation>
    <scope>NUCLEOTIDE SEQUENCE [LARGE SCALE GENOMIC DNA]</scope>
    <source>
        <strain evidence="4">JCM 17695</strain>
    </source>
</reference>
<protein>
    <recommendedName>
        <fullName evidence="5">Peptidase inhibitor family I36</fullName>
    </recommendedName>
</protein>
<feature type="signal peptide" evidence="2">
    <location>
        <begin position="1"/>
        <end position="30"/>
    </location>
</feature>
<feature type="compositionally biased region" description="Basic and acidic residues" evidence="1">
    <location>
        <begin position="128"/>
        <end position="140"/>
    </location>
</feature>
<feature type="region of interest" description="Disordered" evidence="1">
    <location>
        <begin position="105"/>
        <end position="140"/>
    </location>
</feature>
<evidence type="ECO:0000313" key="3">
    <source>
        <dbReference type="EMBL" id="MFC7614428.1"/>
    </source>
</evidence>
<comment type="caution">
    <text evidence="3">The sequence shown here is derived from an EMBL/GenBank/DDBJ whole genome shotgun (WGS) entry which is preliminary data.</text>
</comment>
<accession>A0ABW2TNQ8</accession>
<evidence type="ECO:0000256" key="1">
    <source>
        <dbReference type="SAM" id="MobiDB-lite"/>
    </source>
</evidence>
<proteinExistence type="predicted"/>
<feature type="compositionally biased region" description="Low complexity" evidence="1">
    <location>
        <begin position="116"/>
        <end position="127"/>
    </location>
</feature>
<feature type="chain" id="PRO_5046203883" description="Peptidase inhibitor family I36" evidence="2">
    <location>
        <begin position="31"/>
        <end position="140"/>
    </location>
</feature>
<evidence type="ECO:0000256" key="2">
    <source>
        <dbReference type="SAM" id="SignalP"/>
    </source>
</evidence>
<organism evidence="3 4">
    <name type="scientific">Actinokineospora soli</name>
    <dbReference type="NCBI Taxonomy" id="1048753"/>
    <lineage>
        <taxon>Bacteria</taxon>
        <taxon>Bacillati</taxon>
        <taxon>Actinomycetota</taxon>
        <taxon>Actinomycetes</taxon>
        <taxon>Pseudonocardiales</taxon>
        <taxon>Pseudonocardiaceae</taxon>
        <taxon>Actinokineospora</taxon>
    </lineage>
</organism>
<dbReference type="Proteomes" id="UP001596512">
    <property type="component" value="Unassembled WGS sequence"/>
</dbReference>
<evidence type="ECO:0000313" key="4">
    <source>
        <dbReference type="Proteomes" id="UP001596512"/>
    </source>
</evidence>
<feature type="compositionally biased region" description="Polar residues" evidence="1">
    <location>
        <begin position="106"/>
        <end position="115"/>
    </location>
</feature>
<dbReference type="EMBL" id="JBHTEY010000004">
    <property type="protein sequence ID" value="MFC7614428.1"/>
    <property type="molecule type" value="Genomic_DNA"/>
</dbReference>
<evidence type="ECO:0008006" key="5">
    <source>
        <dbReference type="Google" id="ProtNLM"/>
    </source>
</evidence>
<name>A0ABW2TNQ8_9PSEU</name>
<gene>
    <name evidence="3" type="ORF">ACFQV2_13755</name>
</gene>
<keyword evidence="4" id="KW-1185">Reference proteome</keyword>
<keyword evidence="2" id="KW-0732">Signal</keyword>
<sequence length="140" mass="14776">MSRTWLTAFRGAAIAAVAFGSLMHPTAAVAEAGPDNVTGAWGCEWPYACLYNSAGTKVSQYKAVTSGWQSFSRTDVYYGVNTRNDDVVYIRFTNGRVACLPAGTPGRSTTCAASVSPTGSASTARRSASPDRDSGMHPIR</sequence>